<evidence type="ECO:0000313" key="5">
    <source>
        <dbReference type="Proteomes" id="UP000721954"/>
    </source>
</evidence>
<dbReference type="GeneID" id="96259097"/>
<keyword evidence="5" id="KW-1185">Reference proteome</keyword>
<feature type="compositionally biased region" description="Pro residues" evidence="2">
    <location>
        <begin position="281"/>
        <end position="343"/>
    </location>
</feature>
<evidence type="ECO:0000313" key="4">
    <source>
        <dbReference type="EMBL" id="MBO8198790.1"/>
    </source>
</evidence>
<feature type="domain" description="TerD" evidence="3">
    <location>
        <begin position="1"/>
        <end position="182"/>
    </location>
</feature>
<feature type="region of interest" description="Disordered" evidence="2">
    <location>
        <begin position="191"/>
        <end position="434"/>
    </location>
</feature>
<protein>
    <submittedName>
        <fullName evidence="4">TerD family protein</fullName>
    </submittedName>
</protein>
<accession>A0ABS3XU08</accession>
<dbReference type="Gene3D" id="2.60.60.30">
    <property type="entry name" value="sav2460 like domains"/>
    <property type="match status" value="1"/>
</dbReference>
<dbReference type="InterPro" id="IPR003325">
    <property type="entry name" value="TerD"/>
</dbReference>
<organism evidence="4 5">
    <name type="scientific">Streptomyces smyrnaeus</name>
    <dbReference type="NCBI Taxonomy" id="1387713"/>
    <lineage>
        <taxon>Bacteria</taxon>
        <taxon>Bacillati</taxon>
        <taxon>Actinomycetota</taxon>
        <taxon>Actinomycetes</taxon>
        <taxon>Kitasatosporales</taxon>
        <taxon>Streptomycetaceae</taxon>
        <taxon>Streptomyces</taxon>
    </lineage>
</organism>
<dbReference type="Pfam" id="PF02342">
    <property type="entry name" value="TerD"/>
    <property type="match status" value="1"/>
</dbReference>
<evidence type="ECO:0000256" key="2">
    <source>
        <dbReference type="SAM" id="MobiDB-lite"/>
    </source>
</evidence>
<feature type="compositionally biased region" description="Low complexity" evidence="2">
    <location>
        <begin position="344"/>
        <end position="362"/>
    </location>
</feature>
<dbReference type="PANTHER" id="PTHR32097">
    <property type="entry name" value="CAMP-BINDING PROTEIN 1-RELATED"/>
    <property type="match status" value="1"/>
</dbReference>
<dbReference type="PANTHER" id="PTHR32097:SF4">
    <property type="entry name" value="GENERAL STRESS PROTEIN 16U"/>
    <property type="match status" value="1"/>
</dbReference>
<evidence type="ECO:0000256" key="1">
    <source>
        <dbReference type="ARBA" id="ARBA00008775"/>
    </source>
</evidence>
<evidence type="ECO:0000259" key="3">
    <source>
        <dbReference type="Pfam" id="PF02342"/>
    </source>
</evidence>
<dbReference type="RefSeq" id="WP_209210542.1">
    <property type="nucleotide sequence ID" value="NZ_JAFFZM010000005.1"/>
</dbReference>
<dbReference type="InterPro" id="IPR051324">
    <property type="entry name" value="Stress/Tellurium_Resist"/>
</dbReference>
<sequence>MTHAMTKGSNIQLEATAVRAVLCWAPGAGVPDVDASALLLGPDGKVRSDDDFIFYNQPRHPSGLVRHLAKKREPEGLRDTVEADLATLDSSVDRVLLAASSDGGTFAGVRELRLLLHDAGNPDGATDPGNGGQLLARFDIEPETGAETAMVCGELYRRGDGWKFRALGQGYDTGLVGLATEFGITVDEGDTEAEATGEAEAGTDAEAGGETSVRGADREGAPGAEPDPDATVAHTPRFDTVGSDDFRLGPPAATVPQPPPEPGFPEPDPVPPEPHPEPSPHPEPGPPPGPPPTPPGPGPEPVPPAPPPGPTPGPGPVPGPDPAPPPPAPEPPQPTPSPEPQPDPAGVGASAGAAASSAVTAQVPPPGAPLFGPQGAPGIPAPPAHQPAYGYPQPPQQPPATQPAYGYPQPTYGYPQPDPAFALPPQGPQFLTNR</sequence>
<dbReference type="Proteomes" id="UP000721954">
    <property type="component" value="Unassembled WGS sequence"/>
</dbReference>
<feature type="compositionally biased region" description="Low complexity" evidence="2">
    <location>
        <begin position="402"/>
        <end position="415"/>
    </location>
</feature>
<comment type="caution">
    <text evidence="4">The sequence shown here is derived from an EMBL/GenBank/DDBJ whole genome shotgun (WGS) entry which is preliminary data.</text>
</comment>
<dbReference type="EMBL" id="JAFFZM010000005">
    <property type="protein sequence ID" value="MBO8198790.1"/>
    <property type="molecule type" value="Genomic_DNA"/>
</dbReference>
<gene>
    <name evidence="4" type="ORF">JW613_10800</name>
</gene>
<proteinExistence type="inferred from homology"/>
<name>A0ABS3XU08_9ACTN</name>
<reference evidence="4 5" key="1">
    <citation type="submission" date="2021-02" db="EMBL/GenBank/DDBJ databases">
        <title>Streptomyces spirodelae sp. nov., isolated from duckweed.</title>
        <authorList>
            <person name="Saimee Y."/>
            <person name="Duangmal K."/>
        </authorList>
    </citation>
    <scope>NUCLEOTIDE SEQUENCE [LARGE SCALE GENOMIC DNA]</scope>
    <source>
        <strain evidence="4 5">DSM 42105</strain>
    </source>
</reference>
<comment type="similarity">
    <text evidence="1">Belongs to the CAPAB/TerDEXZ family.</text>
</comment>
<dbReference type="CDD" id="cd06974">
    <property type="entry name" value="TerD_like"/>
    <property type="match status" value="1"/>
</dbReference>
<feature type="compositionally biased region" description="Pro residues" evidence="2">
    <location>
        <begin position="256"/>
        <end position="273"/>
    </location>
</feature>
<feature type="compositionally biased region" description="Pro residues" evidence="2">
    <location>
        <begin position="392"/>
        <end position="401"/>
    </location>
</feature>
<feature type="compositionally biased region" description="Acidic residues" evidence="2">
    <location>
        <begin position="191"/>
        <end position="203"/>
    </location>
</feature>